<dbReference type="InterPro" id="IPR006311">
    <property type="entry name" value="TAT_signal"/>
</dbReference>
<proteinExistence type="inferred from homology"/>
<dbReference type="CDD" id="cd07012">
    <property type="entry name" value="PBP2_Bug_TTT"/>
    <property type="match status" value="1"/>
</dbReference>
<sequence length="328" mass="34482">MPSLNRRSVLGAAAALAATSRARASTWRPTRPMRVIVPAPAGGITDIGGRIVAAQLQAAWGQPVVVDNRAGGGGIIGTTEFLRAAPDGETLLVGNIGPQAIAYTLFRELPYAPTAFAPVSGLIRGPNVLVLHPSVPATTLPEFIALLRSRPGALNYGSSGIGQSPHLSGVWFLQLLGATATHVPFRGSAPALTDLLGGNIQFMFENLIAASQHVQAGRLRALGVTSAERSPLFPDLPALRELAPELASYDVSTWVGLFAHSNAPAEAVAACNAEIRKALAQPDNASRLAQTGSQAHVTTVEQFGDFVSRETAKWRDVIRREGLVMELT</sequence>
<dbReference type="Gene3D" id="3.40.190.150">
    <property type="entry name" value="Bordetella uptake gene, domain 1"/>
    <property type="match status" value="1"/>
</dbReference>
<keyword evidence="3" id="KW-1185">Reference proteome</keyword>
<dbReference type="EMBL" id="JAEUXJ010000008">
    <property type="protein sequence ID" value="MBL6457404.1"/>
    <property type="molecule type" value="Genomic_DNA"/>
</dbReference>
<dbReference type="InterPro" id="IPR005064">
    <property type="entry name" value="BUG"/>
</dbReference>
<accession>A0ABS1V6V0</accession>
<organism evidence="2 3">
    <name type="scientific">Belnapia mucosa</name>
    <dbReference type="NCBI Taxonomy" id="2804532"/>
    <lineage>
        <taxon>Bacteria</taxon>
        <taxon>Pseudomonadati</taxon>
        <taxon>Pseudomonadota</taxon>
        <taxon>Alphaproteobacteria</taxon>
        <taxon>Acetobacterales</taxon>
        <taxon>Roseomonadaceae</taxon>
        <taxon>Belnapia</taxon>
    </lineage>
</organism>
<reference evidence="2 3" key="1">
    <citation type="submission" date="2021-01" db="EMBL/GenBank/DDBJ databases">
        <title>Belnapia mucosa sp. nov. and Belnapia arida sp. nov., isolated from the Tabernas Desert (Almeria, Spain).</title>
        <authorList>
            <person name="Molina-Menor E."/>
            <person name="Vidal-Verdu A."/>
            <person name="Calonge A."/>
            <person name="Satari L."/>
            <person name="Pereto Magraner J."/>
            <person name="Porcar Miralles M."/>
        </authorList>
    </citation>
    <scope>NUCLEOTIDE SEQUENCE [LARGE SCALE GENOMIC DNA]</scope>
    <source>
        <strain evidence="2 3">T6</strain>
    </source>
</reference>
<dbReference type="SUPFAM" id="SSF53850">
    <property type="entry name" value="Periplasmic binding protein-like II"/>
    <property type="match status" value="1"/>
</dbReference>
<dbReference type="PANTHER" id="PTHR42928">
    <property type="entry name" value="TRICARBOXYLATE-BINDING PROTEIN"/>
    <property type="match status" value="1"/>
</dbReference>
<gene>
    <name evidence="2" type="ORF">JMJ55_18885</name>
</gene>
<dbReference type="RefSeq" id="WP_202827145.1">
    <property type="nucleotide sequence ID" value="NZ_JAEUXJ010000008.1"/>
</dbReference>
<evidence type="ECO:0000313" key="2">
    <source>
        <dbReference type="EMBL" id="MBL6457404.1"/>
    </source>
</evidence>
<dbReference type="InterPro" id="IPR042100">
    <property type="entry name" value="Bug_dom1"/>
</dbReference>
<dbReference type="PIRSF" id="PIRSF017082">
    <property type="entry name" value="YflP"/>
    <property type="match status" value="1"/>
</dbReference>
<dbReference type="Pfam" id="PF03401">
    <property type="entry name" value="TctC"/>
    <property type="match status" value="1"/>
</dbReference>
<comment type="caution">
    <text evidence="2">The sequence shown here is derived from an EMBL/GenBank/DDBJ whole genome shotgun (WGS) entry which is preliminary data.</text>
</comment>
<dbReference type="PROSITE" id="PS51318">
    <property type="entry name" value="TAT"/>
    <property type="match status" value="1"/>
</dbReference>
<protein>
    <submittedName>
        <fullName evidence="2">Tripartite tricarboxylate transporter substrate binding protein</fullName>
    </submittedName>
</protein>
<name>A0ABS1V6V0_9PROT</name>
<dbReference type="Proteomes" id="UP000606490">
    <property type="component" value="Unassembled WGS sequence"/>
</dbReference>
<dbReference type="PANTHER" id="PTHR42928:SF5">
    <property type="entry name" value="BLR1237 PROTEIN"/>
    <property type="match status" value="1"/>
</dbReference>
<evidence type="ECO:0000313" key="3">
    <source>
        <dbReference type="Proteomes" id="UP000606490"/>
    </source>
</evidence>
<dbReference type="Gene3D" id="3.40.190.10">
    <property type="entry name" value="Periplasmic binding protein-like II"/>
    <property type="match status" value="1"/>
</dbReference>
<evidence type="ECO:0000256" key="1">
    <source>
        <dbReference type="ARBA" id="ARBA00006987"/>
    </source>
</evidence>
<comment type="similarity">
    <text evidence="1">Belongs to the UPF0065 (bug) family.</text>
</comment>